<evidence type="ECO:0000313" key="3">
    <source>
        <dbReference type="Proteomes" id="UP000280586"/>
    </source>
</evidence>
<dbReference type="RefSeq" id="WP_066678798.1">
    <property type="nucleotide sequence ID" value="NZ_CABMIZ010000052.1"/>
</dbReference>
<dbReference type="KEGG" id="csep:CP523_13905"/>
<dbReference type="EMBL" id="CP023671">
    <property type="protein sequence ID" value="AYE35432.1"/>
    <property type="molecule type" value="Genomic_DNA"/>
</dbReference>
<protein>
    <submittedName>
        <fullName evidence="1">Uncharacterized protein</fullName>
    </submittedName>
</protein>
<dbReference type="OrthoDB" id="1924644at2"/>
<dbReference type="GeneID" id="303561777"/>
<dbReference type="Proteomes" id="UP000280586">
    <property type="component" value="Chromosome"/>
</dbReference>
<dbReference type="Proteomes" id="UP001055437">
    <property type="component" value="Chromosome"/>
</dbReference>
<dbReference type="AlphaFoldDB" id="A0A9N7PMQ1"/>
<reference evidence="1 3" key="1">
    <citation type="submission" date="2017-09" db="EMBL/GenBank/DDBJ databases">
        <authorList>
            <person name="Thomas P."/>
            <person name="Seyboldt C."/>
        </authorList>
    </citation>
    <scope>NUCLEOTIDE SEQUENCE [LARGE SCALE GENOMIC DNA]</scope>
    <source>
        <strain evidence="1 3">DSM 7534</strain>
    </source>
</reference>
<evidence type="ECO:0000313" key="2">
    <source>
        <dbReference type="EMBL" id="USS02029.1"/>
    </source>
</evidence>
<name>A0A9N7PMQ1_CLOSE</name>
<gene>
    <name evidence="1" type="ORF">CP523_13905</name>
    <name evidence="2" type="ORF">NH397_06305</name>
</gene>
<organism evidence="1 3">
    <name type="scientific">Clostridium septicum</name>
    <dbReference type="NCBI Taxonomy" id="1504"/>
    <lineage>
        <taxon>Bacteria</taxon>
        <taxon>Bacillati</taxon>
        <taxon>Bacillota</taxon>
        <taxon>Clostridia</taxon>
        <taxon>Eubacteriales</taxon>
        <taxon>Clostridiaceae</taxon>
        <taxon>Clostridium</taxon>
    </lineage>
</organism>
<evidence type="ECO:0000313" key="4">
    <source>
        <dbReference type="Proteomes" id="UP001055437"/>
    </source>
</evidence>
<accession>A0A9N7PMQ1</accession>
<dbReference type="EMBL" id="CP099799">
    <property type="protein sequence ID" value="USS02029.1"/>
    <property type="molecule type" value="Genomic_DNA"/>
</dbReference>
<reference evidence="2" key="2">
    <citation type="submission" date="2022-06" db="EMBL/GenBank/DDBJ databases">
        <authorList>
            <person name="Holder M.E."/>
            <person name="Ajami N.J."/>
            <person name="Petrosino J.F."/>
        </authorList>
    </citation>
    <scope>NUCLEOTIDE SEQUENCE</scope>
    <source>
        <strain evidence="2">RMA 8861</strain>
    </source>
</reference>
<sequence length="369" mass="42402">MKKFKRIIILVITLLVIGGISAFIYFEKGKRSIQVVEWDNVYNEKNIAYNFSEVDNPKIKELDNIYKIKESTKNEDTPLKKVLKVVELVNSVVSFDDVPNSKGINAYDILKEKKDAKKVSARDMAIITRDFISCLDLDVRVGEFRNPKGNINKQKNYYVVEYWSKVDNKWIMIDFKDHGYFENQGFLCSATELLEDDTKILKYNGNSTKKDYMDNLNKSLGSYTVAIDNSVDMKKSNSYVTYIKDKENITLDFKGGYILPTIYTEELELINKNPIDNVIGKDQKAYIILMKKQEAEGNNKDKEEKSKSLIIGGFRNGSIIDSYYIKENSGEYKEVKRYSDVVLKPGENIIELSLDGKNVASKIVIECNE</sequence>
<evidence type="ECO:0000313" key="1">
    <source>
        <dbReference type="EMBL" id="AYE35432.1"/>
    </source>
</evidence>
<proteinExistence type="predicted"/>
<keyword evidence="4" id="KW-1185">Reference proteome</keyword>